<evidence type="ECO:0000313" key="1">
    <source>
        <dbReference type="EMBL" id="CED82097.1"/>
    </source>
</evidence>
<accession>A0A0F7SJ25</accession>
<dbReference type="EMBL" id="LN483124">
    <property type="protein sequence ID" value="CED82097.1"/>
    <property type="molecule type" value="Genomic_DNA"/>
</dbReference>
<dbReference type="AlphaFoldDB" id="A0A0F7SJ25"/>
<dbReference type="Gene3D" id="3.40.50.300">
    <property type="entry name" value="P-loop containing nucleotide triphosphate hydrolases"/>
    <property type="match status" value="1"/>
</dbReference>
<sequence>MITTRLVSSAKNLITDHIIAQYAIHRQAHLKEETIPPLIVGLQGPQGSGKTYLTSLVDAQLKGRPDKPSVVTFSLDDLYLTHAGLVEVAQKHPGNPILQGRGLPGTHDIELAQQIFTSLLSSGRPSRPELPTPQNMTLLPRFLKSLQSGQGDRLPPQQSTLVQAPVDIVLFEGWCLGFRPLGPQGLDEAFASSVQGRFRDVGKDNLGAVETELGRMVDGLWGVLNCFVQLSAPSLETIYTWRQQQEVDLQSRSADRVMSPEEVIRFVDRYMPAYELWSAGVRANGTTWAGKGLGIVLGQQREVVGIDTF</sequence>
<organism evidence="1">
    <name type="scientific">Phaffia rhodozyma</name>
    <name type="common">Yeast</name>
    <name type="synonym">Xanthophyllomyces dendrorhous</name>
    <dbReference type="NCBI Taxonomy" id="264483"/>
    <lineage>
        <taxon>Eukaryota</taxon>
        <taxon>Fungi</taxon>
        <taxon>Dikarya</taxon>
        <taxon>Basidiomycota</taxon>
        <taxon>Agaricomycotina</taxon>
        <taxon>Tremellomycetes</taxon>
        <taxon>Cystofilobasidiales</taxon>
        <taxon>Mrakiaceae</taxon>
        <taxon>Phaffia</taxon>
    </lineage>
</organism>
<reference evidence="1" key="1">
    <citation type="submission" date="2014-08" db="EMBL/GenBank/DDBJ databases">
        <authorList>
            <person name="Sharma Rahul"/>
            <person name="Thines Marco"/>
        </authorList>
    </citation>
    <scope>NUCLEOTIDE SEQUENCE</scope>
</reference>
<dbReference type="GO" id="GO:0016301">
    <property type="term" value="F:kinase activity"/>
    <property type="evidence" value="ECO:0007669"/>
    <property type="project" value="UniProtKB-KW"/>
</dbReference>
<dbReference type="InterPro" id="IPR027417">
    <property type="entry name" value="P-loop_NTPase"/>
</dbReference>
<proteinExistence type="predicted"/>
<protein>
    <submittedName>
        <fullName evidence="1">Predicted kinase</fullName>
    </submittedName>
</protein>
<keyword evidence="1" id="KW-0808">Transferase</keyword>
<name>A0A0F7SJ25_PHARH</name>
<keyword evidence="1" id="KW-0418">Kinase</keyword>
<dbReference type="SUPFAM" id="SSF52540">
    <property type="entry name" value="P-loop containing nucleoside triphosphate hydrolases"/>
    <property type="match status" value="1"/>
</dbReference>